<evidence type="ECO:0000313" key="7">
    <source>
        <dbReference type="Proteomes" id="UP000258309"/>
    </source>
</evidence>
<feature type="non-terminal residue" evidence="6">
    <location>
        <position position="851"/>
    </location>
</feature>
<dbReference type="GO" id="GO:0005524">
    <property type="term" value="F:ATP binding"/>
    <property type="evidence" value="ECO:0007669"/>
    <property type="project" value="UniProtKB-KW"/>
</dbReference>
<dbReference type="SMART" id="SM00490">
    <property type="entry name" value="HELICc"/>
    <property type="match status" value="1"/>
</dbReference>
<dbReference type="GO" id="GO:0005634">
    <property type="term" value="C:nucleus"/>
    <property type="evidence" value="ECO:0007669"/>
    <property type="project" value="TreeGrafter"/>
</dbReference>
<dbReference type="PANTHER" id="PTHR45626">
    <property type="entry name" value="TRANSCRIPTION TERMINATION FACTOR 2-RELATED"/>
    <property type="match status" value="1"/>
</dbReference>
<organism evidence="6 7">
    <name type="scientific">Scytalidium lignicola</name>
    <name type="common">Hyphomycete</name>
    <dbReference type="NCBI Taxonomy" id="5539"/>
    <lineage>
        <taxon>Eukaryota</taxon>
        <taxon>Fungi</taxon>
        <taxon>Dikarya</taxon>
        <taxon>Ascomycota</taxon>
        <taxon>Pezizomycotina</taxon>
        <taxon>Leotiomycetes</taxon>
        <taxon>Leotiomycetes incertae sedis</taxon>
        <taxon>Scytalidium</taxon>
    </lineage>
</organism>
<feature type="non-terminal residue" evidence="6">
    <location>
        <position position="1"/>
    </location>
</feature>
<dbReference type="SUPFAM" id="SSF52540">
    <property type="entry name" value="P-loop containing nucleoside triphosphate hydrolases"/>
    <property type="match status" value="2"/>
</dbReference>
<dbReference type="InterPro" id="IPR050628">
    <property type="entry name" value="SNF2_RAD54_helicase_TF"/>
</dbReference>
<dbReference type="InterPro" id="IPR049730">
    <property type="entry name" value="SNF2/RAD54-like_C"/>
</dbReference>
<dbReference type="InterPro" id="IPR027417">
    <property type="entry name" value="P-loop_NTPase"/>
</dbReference>
<dbReference type="PROSITE" id="PS51194">
    <property type="entry name" value="HELICASE_CTER"/>
    <property type="match status" value="1"/>
</dbReference>
<evidence type="ECO:0000259" key="4">
    <source>
        <dbReference type="PROSITE" id="PS51192"/>
    </source>
</evidence>
<evidence type="ECO:0000256" key="1">
    <source>
        <dbReference type="ARBA" id="ARBA00022741"/>
    </source>
</evidence>
<name>A0A3E2H7M2_SCYLI</name>
<evidence type="ECO:0000256" key="3">
    <source>
        <dbReference type="ARBA" id="ARBA00022840"/>
    </source>
</evidence>
<dbReference type="AlphaFoldDB" id="A0A3E2H7M2"/>
<dbReference type="SMART" id="SM00487">
    <property type="entry name" value="DEXDc"/>
    <property type="match status" value="1"/>
</dbReference>
<dbReference type="EMBL" id="NCSJ02000129">
    <property type="protein sequence ID" value="RFU29395.1"/>
    <property type="molecule type" value="Genomic_DNA"/>
</dbReference>
<gene>
    <name evidence="6" type="ORF">B7463_g6915</name>
</gene>
<dbReference type="OrthoDB" id="448448at2759"/>
<evidence type="ECO:0000313" key="6">
    <source>
        <dbReference type="EMBL" id="RFU29395.1"/>
    </source>
</evidence>
<dbReference type="GO" id="GO:0008094">
    <property type="term" value="F:ATP-dependent activity, acting on DNA"/>
    <property type="evidence" value="ECO:0007669"/>
    <property type="project" value="TreeGrafter"/>
</dbReference>
<keyword evidence="2" id="KW-0378">Hydrolase</keyword>
<dbReference type="InterPro" id="IPR014001">
    <property type="entry name" value="Helicase_ATP-bd"/>
</dbReference>
<dbReference type="InterPro" id="IPR038718">
    <property type="entry name" value="SNF2-like_sf"/>
</dbReference>
<dbReference type="CDD" id="cd18793">
    <property type="entry name" value="SF2_C_SNF"/>
    <property type="match status" value="1"/>
</dbReference>
<dbReference type="Pfam" id="PF00176">
    <property type="entry name" value="SNF2-rel_dom"/>
    <property type="match status" value="1"/>
</dbReference>
<comment type="caution">
    <text evidence="6">The sequence shown here is derived from an EMBL/GenBank/DDBJ whole genome shotgun (WGS) entry which is preliminary data.</text>
</comment>
<dbReference type="PROSITE" id="PS51192">
    <property type="entry name" value="HELICASE_ATP_BIND_1"/>
    <property type="match status" value="1"/>
</dbReference>
<dbReference type="OMA" id="QWNPMIE"/>
<dbReference type="InterPro" id="IPR000330">
    <property type="entry name" value="SNF2_N"/>
</dbReference>
<accession>A0A3E2H7M2</accession>
<dbReference type="CDD" id="cd18008">
    <property type="entry name" value="DEXDc_SHPRH-like"/>
    <property type="match status" value="1"/>
</dbReference>
<dbReference type="InterPro" id="IPR001650">
    <property type="entry name" value="Helicase_C-like"/>
</dbReference>
<dbReference type="GO" id="GO:0016787">
    <property type="term" value="F:hydrolase activity"/>
    <property type="evidence" value="ECO:0007669"/>
    <property type="project" value="UniProtKB-KW"/>
</dbReference>
<feature type="domain" description="Helicase ATP-binding" evidence="4">
    <location>
        <begin position="265"/>
        <end position="448"/>
    </location>
</feature>
<feature type="domain" description="Helicase C-terminal" evidence="5">
    <location>
        <begin position="682"/>
        <end position="839"/>
    </location>
</feature>
<dbReference type="STRING" id="5539.A0A3E2H7M2"/>
<dbReference type="Pfam" id="PF00271">
    <property type="entry name" value="Helicase_C"/>
    <property type="match status" value="1"/>
</dbReference>
<dbReference type="Proteomes" id="UP000258309">
    <property type="component" value="Unassembled WGS sequence"/>
</dbReference>
<evidence type="ECO:0000259" key="5">
    <source>
        <dbReference type="PROSITE" id="PS51194"/>
    </source>
</evidence>
<dbReference type="Gene3D" id="3.40.50.10810">
    <property type="entry name" value="Tandem AAA-ATPase domain"/>
    <property type="match status" value="1"/>
</dbReference>
<keyword evidence="1" id="KW-0547">Nucleotide-binding</keyword>
<proteinExistence type="predicted"/>
<reference evidence="6 7" key="1">
    <citation type="submission" date="2018-05" db="EMBL/GenBank/DDBJ databases">
        <title>Draft genome sequence of Scytalidium lignicola DSM 105466, a ubiquitous saprotrophic fungus.</title>
        <authorList>
            <person name="Buettner E."/>
            <person name="Gebauer A.M."/>
            <person name="Hofrichter M."/>
            <person name="Liers C."/>
            <person name="Kellner H."/>
        </authorList>
    </citation>
    <scope>NUCLEOTIDE SEQUENCE [LARGE SCALE GENOMIC DNA]</scope>
    <source>
        <strain evidence="6 7">DSM 105466</strain>
    </source>
</reference>
<dbReference type="Gene3D" id="3.40.50.300">
    <property type="entry name" value="P-loop containing nucleotide triphosphate hydrolases"/>
    <property type="match status" value="1"/>
</dbReference>
<evidence type="ECO:0000256" key="2">
    <source>
        <dbReference type="ARBA" id="ARBA00022801"/>
    </source>
</evidence>
<keyword evidence="3" id="KW-0067">ATP-binding</keyword>
<dbReference type="GO" id="GO:0006281">
    <property type="term" value="P:DNA repair"/>
    <property type="evidence" value="ECO:0007669"/>
    <property type="project" value="TreeGrafter"/>
</dbReference>
<keyword evidence="7" id="KW-1185">Reference proteome</keyword>
<sequence length="851" mass="95745">MGSTSEEEKAGVIQYSQVCFGMLADISITQFRRDLFSVTSLVPAVLDREHVKRSDNGSRIGVISKNIAQVLQCLDEDEHFELQAFCQFVPDPLATIRRQPKSLRSQEQHFLALNVNIYGTLNLYDGLGRFLTEVGLFLQTPEYCNKNVEYRNPQLLTRVGSTPMMTFALSPKRTVDDCGLVHDRKVIDASNLMALLQDTPHLEETGGPITLATKLHSHQKQALTFMLERERGWCFEGPRKDIWEKSLNDTGSFVYTNTITGKRQTYPPPAFSGGLLGDQMGLGKTLSIIALILSNKAKLSRKRPRVSRNVTEEVKTTLIVAPMSLLDTWGKQLNMHVVPGALSWKKFHGLERPTLSTIKHCDIILTTFQTLSQESKLHQEHKFSTETLFSLHWHRVVLDEAHTIQNRSTSLAKAACALDAKHRWAMSGTPIQNKLTDLASILEFLRVHPFSDVATFKSDISDPWHRGEPDGILRLKNLVNMVALCRPQTVLNLPPRKNKVKFLEFSSAERNMYNAAKSKTAEVFKNQLTGQVESVAYLNCLKWLNRLRSICNHGVIQTSQSSEVSTDHDETASGDWNASVAQQALQNMITSGLALCFGCSTNLEIGTYTSESALSKSALKHRLSQCLFLVCGKCISGQGKDTYSCGHSPSCSTFDISIDRNKPAQRSKRVEIRMNPDERPTKLRVLLKSLINSQWREKSVVFSYWTTTLDLIESMLKSESITFTRIDGEMSGKQRTKAIEKFQKDGNIQVILVSITSGGTGLDLTTASRAYIMEPQWNPMIEEQAICRIYRMGQKRPVKIIRYRIRDSFEEKVVLLQEQKRDLAKLTFSSGKLSEADISASRLNFLRVALG</sequence>
<protein>
    <submittedName>
        <fullName evidence="6">Uncharacterized protein</fullName>
    </submittedName>
</protein>